<dbReference type="Pfam" id="PF00149">
    <property type="entry name" value="Metallophos"/>
    <property type="match status" value="1"/>
</dbReference>
<evidence type="ECO:0000313" key="3">
    <source>
        <dbReference type="EMBL" id="SDV04984.1"/>
    </source>
</evidence>
<dbReference type="STRING" id="546874.SAMN04488544_4077"/>
<organism evidence="3 4">
    <name type="scientific">Microlunatus sagamiharensis</name>
    <dbReference type="NCBI Taxonomy" id="546874"/>
    <lineage>
        <taxon>Bacteria</taxon>
        <taxon>Bacillati</taxon>
        <taxon>Actinomycetota</taxon>
        <taxon>Actinomycetes</taxon>
        <taxon>Propionibacteriales</taxon>
        <taxon>Propionibacteriaceae</taxon>
        <taxon>Microlunatus</taxon>
    </lineage>
</organism>
<keyword evidence="1" id="KW-0732">Signal</keyword>
<dbReference type="SUPFAM" id="SSF56300">
    <property type="entry name" value="Metallo-dependent phosphatases"/>
    <property type="match status" value="1"/>
</dbReference>
<accession>A0A1H2NI03</accession>
<evidence type="ECO:0000313" key="4">
    <source>
        <dbReference type="Proteomes" id="UP000198825"/>
    </source>
</evidence>
<dbReference type="PANTHER" id="PTHR22953:SF153">
    <property type="entry name" value="PURPLE ACID PHOSPHATASE"/>
    <property type="match status" value="1"/>
</dbReference>
<dbReference type="RefSeq" id="WP_197680544.1">
    <property type="nucleotide sequence ID" value="NZ_LT629799.1"/>
</dbReference>
<gene>
    <name evidence="3" type="ORF">SAMN04488544_4077</name>
</gene>
<dbReference type="InterPro" id="IPR004843">
    <property type="entry name" value="Calcineurin-like_PHP"/>
</dbReference>
<dbReference type="PROSITE" id="PS51318">
    <property type="entry name" value="TAT"/>
    <property type="match status" value="1"/>
</dbReference>
<dbReference type="Proteomes" id="UP000198825">
    <property type="component" value="Chromosome I"/>
</dbReference>
<evidence type="ECO:0000259" key="2">
    <source>
        <dbReference type="Pfam" id="PF00149"/>
    </source>
</evidence>
<protein>
    <submittedName>
        <fullName evidence="3">Calcineurin-like phosphoesterase</fullName>
    </submittedName>
</protein>
<evidence type="ECO:0000256" key="1">
    <source>
        <dbReference type="ARBA" id="ARBA00022729"/>
    </source>
</evidence>
<sequence>MSLLEQGGQPVTIDEYTEWNARELARQSVSRRSVLKAVMAGAGGYAAAQFGLANAAFAAGGGTAGTSGTVISGRHLSFVEGRHGRPDNAMAITAQLVSRTGSLPSGLRCFVDVGTEPGRYGQRYEAEIVHLVGQYAIPGGPVGSQFYAKAVLDHLRADQVHHYRLRLSDGATSGTAYFTTAPKPARGRRNHASEVPDEFTFTAFADVGTNNAPTDPKYAWGQDPKVVTDAGGTWPNGVFDNNYYAAGDPVAGTSGRDPHPAATQTNLMASQRPVFTLLAGDICYADPGGSGLPADDSHTPLGTSAPGTNPYNPYVWDVFLNQIESQAAFTPWMFATGNHDMEPLYGNTRQLGDSPTHGYGGHLDRLDLPTNGPKGCPSVYQFVYGNVAVISVDANELSNEIQTNRGYSEGAQLAWLERTLKRWRTDPDEAHGIDFVVAFFHHCAYSTTNNHASDGGLRDALDPLFTRYQVDLVVQGHNHLLERTDPIRYGRRTRSAPDGSVLHPPTDGVTYICVGSGGRPRYPFRPAPGPDAPAPEGVTPTGAQLLPEGQRYRGYSPAGGANTTENNTENVVNSYYWSAEGSAKNASGYLQGTKVPEVVEWSQVRYDAYAFLAIDVKPARQGHQTTFTVRTLADALPGTNEAYSEIDRITLRRRAGEARITRVDRGPAPDPTP</sequence>
<keyword evidence="4" id="KW-1185">Reference proteome</keyword>
<name>A0A1H2NI03_9ACTN</name>
<dbReference type="InterPro" id="IPR029052">
    <property type="entry name" value="Metallo-depent_PP-like"/>
</dbReference>
<dbReference type="PANTHER" id="PTHR22953">
    <property type="entry name" value="ACID PHOSPHATASE RELATED"/>
    <property type="match status" value="1"/>
</dbReference>
<proteinExistence type="predicted"/>
<dbReference type="InterPro" id="IPR039331">
    <property type="entry name" value="PAPs-like"/>
</dbReference>
<dbReference type="Gene3D" id="3.60.21.10">
    <property type="match status" value="1"/>
</dbReference>
<dbReference type="EMBL" id="LT629799">
    <property type="protein sequence ID" value="SDV04984.1"/>
    <property type="molecule type" value="Genomic_DNA"/>
</dbReference>
<feature type="domain" description="Calcineurin-like phosphoesterase" evidence="2">
    <location>
        <begin position="270"/>
        <end position="479"/>
    </location>
</feature>
<dbReference type="InterPro" id="IPR006311">
    <property type="entry name" value="TAT_signal"/>
</dbReference>
<reference evidence="4" key="1">
    <citation type="submission" date="2016-10" db="EMBL/GenBank/DDBJ databases">
        <authorList>
            <person name="Varghese N."/>
            <person name="Submissions S."/>
        </authorList>
    </citation>
    <scope>NUCLEOTIDE SEQUENCE [LARGE SCALE GENOMIC DNA]</scope>
    <source>
        <strain evidence="4">DSM 21743</strain>
    </source>
</reference>
<dbReference type="AlphaFoldDB" id="A0A1H2NI03"/>
<dbReference type="GO" id="GO:0003993">
    <property type="term" value="F:acid phosphatase activity"/>
    <property type="evidence" value="ECO:0007669"/>
    <property type="project" value="InterPro"/>
</dbReference>